<reference evidence="10 11" key="1">
    <citation type="submission" date="2022-03" db="EMBL/GenBank/DDBJ databases">
        <authorList>
            <person name="He Y."/>
        </authorList>
    </citation>
    <scope>NUCLEOTIDE SEQUENCE [LARGE SCALE GENOMIC DNA]</scope>
    <source>
        <strain evidence="10 11">TK19116</strain>
    </source>
</reference>
<comment type="catalytic activity">
    <reaction evidence="1 9">
        <text>[(1-&gt;4)-alpha-D-glucosyl](n) + phosphate = [(1-&gt;4)-alpha-D-glucosyl](n-1) + alpha-D-glucose 1-phosphate</text>
        <dbReference type="Rhea" id="RHEA:41732"/>
        <dbReference type="Rhea" id="RHEA-COMP:9584"/>
        <dbReference type="Rhea" id="RHEA-COMP:9586"/>
        <dbReference type="ChEBI" id="CHEBI:15444"/>
        <dbReference type="ChEBI" id="CHEBI:43474"/>
        <dbReference type="ChEBI" id="CHEBI:58601"/>
        <dbReference type="EC" id="2.4.1.1"/>
    </reaction>
</comment>
<evidence type="ECO:0000256" key="4">
    <source>
        <dbReference type="ARBA" id="ARBA00022676"/>
    </source>
</evidence>
<dbReference type="Pfam" id="PF00343">
    <property type="entry name" value="Phosphorylase"/>
    <property type="match status" value="1"/>
</dbReference>
<dbReference type="NCBIfam" id="TIGR02093">
    <property type="entry name" value="P_ylase"/>
    <property type="match status" value="1"/>
</dbReference>
<dbReference type="InterPro" id="IPR011833">
    <property type="entry name" value="Glycg_phsphrylas"/>
</dbReference>
<dbReference type="PANTHER" id="PTHR11468">
    <property type="entry name" value="GLYCOGEN PHOSPHORYLASE"/>
    <property type="match status" value="1"/>
</dbReference>
<dbReference type="RefSeq" id="WP_255330908.1">
    <property type="nucleotide sequence ID" value="NZ_JAKZEU010000006.1"/>
</dbReference>
<sequence>MRDQSEPMQIDAETFRAEILRHLTYSLGTDPDHASTHDWRMALSLTIRDRVVEPWFASTRQTWEQDRKRVYYLSMEFLIGRVLEDAAINLGLRDIAAEALEGLGQDFATLADAEPDAALGNGGLGRLAACYLESMATLGCPAYGYGIRYEHGLFRQSFDHGRQVEMPENWLTVQNPWEFDRVESAYTIGFKGHVEVIDGRSVWHPGETVIASAHDMPVVGWQGRWANTLRLWAAKPTTLLDLDRFNRGDYTAAAEPETLARTLSRVLYPDDTTYAGKELRLKQEFFLTSAALQDILRRYLATHSDLRALPDKVAIQMNDTHPALAGPELVRLLVDDHGIEMGEAIGIARSCLGYTNHTLLPEALERWSTWLMGNVLPRHMQIIEAIDADHAKAHPDRPAHVGIVAQNEVKMGELAFVMADKVNGVSALHTELVKKNLFPDLDRLHPGRIVNQTNGVTPRRWIRMANPALSRLITETVGEGWESDLDRLAGLESHVEDAGFRDAFAAAKRANKERAADWLADRTGVQADPAALFDVQVKRIHEYKRQLLNILQTIALWKRIRENPDADHVPVVKIFGGKSAPGYAVAKEIVNLINDVAAVVNNDSEVRGLLKVIYPANYNVSMAEVVIPAADLSEQISTAGKEASGTGNMKLSLNGALTIGTLDGANVEIRERVGAENFFLFGLTADQVIQRRKDALHSRHAIEASQSLRDVLQMLAEGVFSPDQPDRYHGVVDRIWHHDYFLVADDFDAYETAQAQVADLWRTPDEWVRKAALNTARMGFFSSDRAIRGYMNDIWRTEPAI</sequence>
<dbReference type="Proteomes" id="UP001203945">
    <property type="component" value="Unassembled WGS sequence"/>
</dbReference>
<comment type="caution">
    <text evidence="10">The sequence shown here is derived from an EMBL/GenBank/DDBJ whole genome shotgun (WGS) entry which is preliminary data.</text>
</comment>
<keyword evidence="4 9" id="KW-0328">Glycosyltransferase</keyword>
<keyword evidence="7 9" id="KW-0119">Carbohydrate metabolism</keyword>
<organism evidence="10 11">
    <name type="scientific">Paracoccus albicereus</name>
    <dbReference type="NCBI Taxonomy" id="2922394"/>
    <lineage>
        <taxon>Bacteria</taxon>
        <taxon>Pseudomonadati</taxon>
        <taxon>Pseudomonadota</taxon>
        <taxon>Alphaproteobacteria</taxon>
        <taxon>Rhodobacterales</taxon>
        <taxon>Paracoccaceae</taxon>
        <taxon>Paracoccus</taxon>
    </lineage>
</organism>
<dbReference type="PIRSF" id="PIRSF000460">
    <property type="entry name" value="Pprylas_GlgP"/>
    <property type="match status" value="1"/>
</dbReference>
<dbReference type="PANTHER" id="PTHR11468:SF3">
    <property type="entry name" value="GLYCOGEN PHOSPHORYLASE, LIVER FORM"/>
    <property type="match status" value="1"/>
</dbReference>
<comment type="function">
    <text evidence="9">Allosteric enzyme that catalyzes the rate-limiting step in glycogen catabolism, the phosphorolytic cleavage of glycogen to produce glucose-1-phosphate, and plays a central role in maintaining cellular and organismal glucose homeostasis.</text>
</comment>
<keyword evidence="5 9" id="KW-0808">Transferase</keyword>
<gene>
    <name evidence="10" type="ORF">MLD63_15890</name>
</gene>
<dbReference type="EC" id="2.4.1.1" evidence="9"/>
<keyword evidence="11" id="KW-1185">Reference proteome</keyword>
<evidence type="ECO:0000313" key="10">
    <source>
        <dbReference type="EMBL" id="MCQ0971904.1"/>
    </source>
</evidence>
<keyword evidence="6 9" id="KW-0663">Pyridoxal phosphate</keyword>
<dbReference type="InterPro" id="IPR035090">
    <property type="entry name" value="Pyridoxal_P_attach_site"/>
</dbReference>
<dbReference type="CDD" id="cd04300">
    <property type="entry name" value="GT35_Glycogen_Phosphorylase"/>
    <property type="match status" value="1"/>
</dbReference>
<comment type="similarity">
    <text evidence="3 9">Belongs to the glycogen phosphorylase family.</text>
</comment>
<name>A0ABT1MUU2_9RHOB</name>
<evidence type="ECO:0000256" key="5">
    <source>
        <dbReference type="ARBA" id="ARBA00022679"/>
    </source>
</evidence>
<dbReference type="InterPro" id="IPR000811">
    <property type="entry name" value="Glyco_trans_35"/>
</dbReference>
<accession>A0ABT1MUU2</accession>
<dbReference type="SUPFAM" id="SSF53756">
    <property type="entry name" value="UDP-Glycosyltransferase/glycogen phosphorylase"/>
    <property type="match status" value="1"/>
</dbReference>
<protein>
    <recommendedName>
        <fullName evidence="9">Alpha-1,4 glucan phosphorylase</fullName>
        <ecNumber evidence="9">2.4.1.1</ecNumber>
    </recommendedName>
</protein>
<evidence type="ECO:0000256" key="6">
    <source>
        <dbReference type="ARBA" id="ARBA00022898"/>
    </source>
</evidence>
<dbReference type="EMBL" id="JAKZEU010000006">
    <property type="protein sequence ID" value="MCQ0971904.1"/>
    <property type="molecule type" value="Genomic_DNA"/>
</dbReference>
<evidence type="ECO:0000256" key="9">
    <source>
        <dbReference type="RuleBase" id="RU000587"/>
    </source>
</evidence>
<evidence type="ECO:0000256" key="8">
    <source>
        <dbReference type="ARBA" id="ARBA00025174"/>
    </source>
</evidence>
<evidence type="ECO:0000256" key="3">
    <source>
        <dbReference type="ARBA" id="ARBA00006047"/>
    </source>
</evidence>
<evidence type="ECO:0000313" key="11">
    <source>
        <dbReference type="Proteomes" id="UP001203945"/>
    </source>
</evidence>
<comment type="function">
    <text evidence="8">Phosphorylase is an important allosteric enzyme in carbohydrate metabolism. Enzymes from different sources differ in their regulatory mechanisms and in their natural substrates. However, all known phosphorylases share catalytic and structural properties.</text>
</comment>
<dbReference type="Gene3D" id="3.40.50.2000">
    <property type="entry name" value="Glycogen Phosphorylase B"/>
    <property type="match status" value="2"/>
</dbReference>
<evidence type="ECO:0000256" key="1">
    <source>
        <dbReference type="ARBA" id="ARBA00001275"/>
    </source>
</evidence>
<dbReference type="PROSITE" id="PS00102">
    <property type="entry name" value="PHOSPHORYLASE"/>
    <property type="match status" value="1"/>
</dbReference>
<comment type="cofactor">
    <cofactor evidence="2 9">
        <name>pyridoxal 5'-phosphate</name>
        <dbReference type="ChEBI" id="CHEBI:597326"/>
    </cofactor>
</comment>
<evidence type="ECO:0000256" key="2">
    <source>
        <dbReference type="ARBA" id="ARBA00001933"/>
    </source>
</evidence>
<evidence type="ECO:0000256" key="7">
    <source>
        <dbReference type="ARBA" id="ARBA00023277"/>
    </source>
</evidence>
<proteinExistence type="inferred from homology"/>